<keyword evidence="1" id="KW-0175">Coiled coil</keyword>
<accession>A0ABW5XWY7</accession>
<dbReference type="RefSeq" id="WP_380146787.1">
    <property type="nucleotide sequence ID" value="NZ_JBHUOR010000018.1"/>
</dbReference>
<name>A0ABW5XWY7_9BACL</name>
<dbReference type="EMBL" id="JBHUOR010000018">
    <property type="protein sequence ID" value="MFD2867498.1"/>
    <property type="molecule type" value="Genomic_DNA"/>
</dbReference>
<reference evidence="3" key="1">
    <citation type="journal article" date="2019" name="Int. J. Syst. Evol. Microbiol.">
        <title>The Global Catalogue of Microorganisms (GCM) 10K type strain sequencing project: providing services to taxonomists for standard genome sequencing and annotation.</title>
        <authorList>
            <consortium name="The Broad Institute Genomics Platform"/>
            <consortium name="The Broad Institute Genome Sequencing Center for Infectious Disease"/>
            <person name="Wu L."/>
            <person name="Ma J."/>
        </authorList>
    </citation>
    <scope>NUCLEOTIDE SEQUENCE [LARGE SCALE GENOMIC DNA]</scope>
    <source>
        <strain evidence="3">KCTC 33522</strain>
    </source>
</reference>
<organism evidence="2 3">
    <name type="scientific">Kurthia populi</name>
    <dbReference type="NCBI Taxonomy" id="1562132"/>
    <lineage>
        <taxon>Bacteria</taxon>
        <taxon>Bacillati</taxon>
        <taxon>Bacillota</taxon>
        <taxon>Bacilli</taxon>
        <taxon>Bacillales</taxon>
        <taxon>Caryophanaceae</taxon>
        <taxon>Kurthia</taxon>
    </lineage>
</organism>
<gene>
    <name evidence="2" type="ORF">ACFSY7_03140</name>
</gene>
<evidence type="ECO:0000313" key="3">
    <source>
        <dbReference type="Proteomes" id="UP001597568"/>
    </source>
</evidence>
<sequence>MNKEQLETIKKGYQWWLEAENQADKNEFAECITTEDVPALIETVEKLMNVRDVSYAEYAELDAKNKELKEQRNALKFHLKVSSKALESEGEKADAFQLALEKIYDDIGILTSQEIYRIVEDALEGTTALGGDDNGNNYSYAAD</sequence>
<evidence type="ECO:0008006" key="4">
    <source>
        <dbReference type="Google" id="ProtNLM"/>
    </source>
</evidence>
<keyword evidence="3" id="KW-1185">Reference proteome</keyword>
<protein>
    <recommendedName>
        <fullName evidence="4">Phage protein</fullName>
    </recommendedName>
</protein>
<evidence type="ECO:0000256" key="1">
    <source>
        <dbReference type="SAM" id="Coils"/>
    </source>
</evidence>
<comment type="caution">
    <text evidence="2">The sequence shown here is derived from an EMBL/GenBank/DDBJ whole genome shotgun (WGS) entry which is preliminary data.</text>
</comment>
<proteinExistence type="predicted"/>
<feature type="coiled-coil region" evidence="1">
    <location>
        <begin position="51"/>
        <end position="78"/>
    </location>
</feature>
<evidence type="ECO:0000313" key="2">
    <source>
        <dbReference type="EMBL" id="MFD2867498.1"/>
    </source>
</evidence>
<dbReference type="Proteomes" id="UP001597568">
    <property type="component" value="Unassembled WGS sequence"/>
</dbReference>